<keyword evidence="3" id="KW-1185">Reference proteome</keyword>
<keyword evidence="1" id="KW-0472">Membrane</keyword>
<keyword evidence="1" id="KW-1133">Transmembrane helix</keyword>
<dbReference type="EMBL" id="JBHTMA010000026">
    <property type="protein sequence ID" value="MFD1226415.1"/>
    <property type="molecule type" value="Genomic_DNA"/>
</dbReference>
<evidence type="ECO:0000313" key="2">
    <source>
        <dbReference type="EMBL" id="MFD1226415.1"/>
    </source>
</evidence>
<feature type="transmembrane region" description="Helical" evidence="1">
    <location>
        <begin position="37"/>
        <end position="57"/>
    </location>
</feature>
<feature type="transmembrane region" description="Helical" evidence="1">
    <location>
        <begin position="6"/>
        <end position="25"/>
    </location>
</feature>
<accession>A0ABW3V019</accession>
<protein>
    <submittedName>
        <fullName evidence="2">Uncharacterized protein</fullName>
    </submittedName>
</protein>
<organism evidence="2 3">
    <name type="scientific">Pseudochrobactrum kiredjianiae</name>
    <dbReference type="NCBI Taxonomy" id="386305"/>
    <lineage>
        <taxon>Bacteria</taxon>
        <taxon>Pseudomonadati</taxon>
        <taxon>Pseudomonadota</taxon>
        <taxon>Alphaproteobacteria</taxon>
        <taxon>Hyphomicrobiales</taxon>
        <taxon>Brucellaceae</taxon>
        <taxon>Pseudochrobactrum</taxon>
    </lineage>
</organism>
<keyword evidence="1" id="KW-0812">Transmembrane</keyword>
<dbReference type="RefSeq" id="WP_289388071.1">
    <property type="nucleotide sequence ID" value="NZ_JAUCBM010000009.1"/>
</dbReference>
<evidence type="ECO:0000313" key="3">
    <source>
        <dbReference type="Proteomes" id="UP001597263"/>
    </source>
</evidence>
<name>A0ABW3V019_9HYPH</name>
<sequence length="69" mass="7223">MEFILLLPAFYPEITIVVIIALIGAGALCPLRAGGRVLLFLLAAGLIYLLIAGQALIEAVGEILSLFGL</sequence>
<comment type="caution">
    <text evidence="2">The sequence shown here is derived from an EMBL/GenBank/DDBJ whole genome shotgun (WGS) entry which is preliminary data.</text>
</comment>
<reference evidence="3" key="1">
    <citation type="journal article" date="2019" name="Int. J. Syst. Evol. Microbiol.">
        <title>The Global Catalogue of Microorganisms (GCM) 10K type strain sequencing project: providing services to taxonomists for standard genome sequencing and annotation.</title>
        <authorList>
            <consortium name="The Broad Institute Genomics Platform"/>
            <consortium name="The Broad Institute Genome Sequencing Center for Infectious Disease"/>
            <person name="Wu L."/>
            <person name="Ma J."/>
        </authorList>
    </citation>
    <scope>NUCLEOTIDE SEQUENCE [LARGE SCALE GENOMIC DNA]</scope>
    <source>
        <strain evidence="3">CCUG 49584</strain>
    </source>
</reference>
<proteinExistence type="predicted"/>
<evidence type="ECO:0000256" key="1">
    <source>
        <dbReference type="SAM" id="Phobius"/>
    </source>
</evidence>
<dbReference type="Proteomes" id="UP001597263">
    <property type="component" value="Unassembled WGS sequence"/>
</dbReference>
<gene>
    <name evidence="2" type="ORF">ACFQ35_04475</name>
</gene>